<evidence type="ECO:0000256" key="3">
    <source>
        <dbReference type="ARBA" id="ARBA00022777"/>
    </source>
</evidence>
<dbReference type="Gene3D" id="2.120.10.30">
    <property type="entry name" value="TolB, C-terminal domain"/>
    <property type="match status" value="1"/>
</dbReference>
<keyword evidence="6" id="KW-0723">Serine/threonine-protein kinase</keyword>
<comment type="caution">
    <text evidence="6">The sequence shown here is derived from an EMBL/GenBank/DDBJ whole genome shotgun (WGS) entry which is preliminary data.</text>
</comment>
<dbReference type="PANTHER" id="PTHR43289:SF6">
    <property type="entry name" value="SERINE_THREONINE-PROTEIN KINASE NEKL-3"/>
    <property type="match status" value="1"/>
</dbReference>
<dbReference type="Pfam" id="PF00069">
    <property type="entry name" value="Pkinase"/>
    <property type="match status" value="1"/>
</dbReference>
<dbReference type="PANTHER" id="PTHR43289">
    <property type="entry name" value="MITOGEN-ACTIVATED PROTEIN KINASE KINASE KINASE 20-RELATED"/>
    <property type="match status" value="1"/>
</dbReference>
<keyword evidence="4" id="KW-0067">ATP-binding</keyword>
<dbReference type="Gene3D" id="3.30.200.20">
    <property type="entry name" value="Phosphorylase Kinase, domain 1"/>
    <property type="match status" value="1"/>
</dbReference>
<evidence type="ECO:0000256" key="4">
    <source>
        <dbReference type="ARBA" id="ARBA00022840"/>
    </source>
</evidence>
<dbReference type="GO" id="GO:0004674">
    <property type="term" value="F:protein serine/threonine kinase activity"/>
    <property type="evidence" value="ECO:0007669"/>
    <property type="project" value="UniProtKB-KW"/>
</dbReference>
<dbReference type="InterPro" id="IPR008271">
    <property type="entry name" value="Ser/Thr_kinase_AS"/>
</dbReference>
<keyword evidence="3 6" id="KW-0418">Kinase</keyword>
<dbReference type="InterPro" id="IPR011009">
    <property type="entry name" value="Kinase-like_dom_sf"/>
</dbReference>
<evidence type="ECO:0000256" key="2">
    <source>
        <dbReference type="ARBA" id="ARBA00022741"/>
    </source>
</evidence>
<gene>
    <name evidence="6" type="ORF">E6K76_12360</name>
</gene>
<evidence type="ECO:0000313" key="6">
    <source>
        <dbReference type="EMBL" id="TMQ56625.1"/>
    </source>
</evidence>
<organism evidence="6 7">
    <name type="scientific">Eiseniibacteriota bacterium</name>
    <dbReference type="NCBI Taxonomy" id="2212470"/>
    <lineage>
        <taxon>Bacteria</taxon>
        <taxon>Candidatus Eiseniibacteriota</taxon>
    </lineage>
</organism>
<evidence type="ECO:0000259" key="5">
    <source>
        <dbReference type="PROSITE" id="PS50011"/>
    </source>
</evidence>
<dbReference type="SUPFAM" id="SSF69304">
    <property type="entry name" value="Tricorn protease N-terminal domain"/>
    <property type="match status" value="1"/>
</dbReference>
<feature type="domain" description="Protein kinase" evidence="5">
    <location>
        <begin position="17"/>
        <end position="303"/>
    </location>
</feature>
<dbReference type="SMART" id="SM00220">
    <property type="entry name" value="S_TKc"/>
    <property type="match status" value="1"/>
</dbReference>
<proteinExistence type="predicted"/>
<dbReference type="SUPFAM" id="SSF56112">
    <property type="entry name" value="Protein kinase-like (PK-like)"/>
    <property type="match status" value="1"/>
</dbReference>
<accession>A0A538SZ34</accession>
<dbReference type="PROSITE" id="PS00108">
    <property type="entry name" value="PROTEIN_KINASE_ST"/>
    <property type="match status" value="1"/>
</dbReference>
<keyword evidence="1" id="KW-0808">Transferase</keyword>
<dbReference type="InterPro" id="IPR000719">
    <property type="entry name" value="Prot_kinase_dom"/>
</dbReference>
<dbReference type="InterPro" id="IPR011042">
    <property type="entry name" value="6-blade_b-propeller_TolB-like"/>
</dbReference>
<dbReference type="Proteomes" id="UP000316852">
    <property type="component" value="Unassembled WGS sequence"/>
</dbReference>
<reference evidence="6 7" key="1">
    <citation type="journal article" date="2019" name="Nat. Microbiol.">
        <title>Mediterranean grassland soil C-N compound turnover is dependent on rainfall and depth, and is mediated by genomically divergent microorganisms.</title>
        <authorList>
            <person name="Diamond S."/>
            <person name="Andeer P.F."/>
            <person name="Li Z."/>
            <person name="Crits-Christoph A."/>
            <person name="Burstein D."/>
            <person name="Anantharaman K."/>
            <person name="Lane K.R."/>
            <person name="Thomas B.C."/>
            <person name="Pan C."/>
            <person name="Northen T.R."/>
            <person name="Banfield J.F."/>
        </authorList>
    </citation>
    <scope>NUCLEOTIDE SEQUENCE [LARGE SCALE GENOMIC DNA]</scope>
    <source>
        <strain evidence="6">WS_6</strain>
    </source>
</reference>
<dbReference type="GO" id="GO:0005524">
    <property type="term" value="F:ATP binding"/>
    <property type="evidence" value="ECO:0007669"/>
    <property type="project" value="UniProtKB-KW"/>
</dbReference>
<name>A0A538SZ34_UNCEI</name>
<dbReference type="PROSITE" id="PS50011">
    <property type="entry name" value="PROTEIN_KINASE_DOM"/>
    <property type="match status" value="1"/>
</dbReference>
<dbReference type="EMBL" id="VBOW01000088">
    <property type="protein sequence ID" value="TMQ56625.1"/>
    <property type="molecule type" value="Genomic_DNA"/>
</dbReference>
<dbReference type="AlphaFoldDB" id="A0A538SZ34"/>
<sequence>MTPAPTGTGAPAQVGPYRIEREIARGGMGIVYLARDTRLDRAVAIKALPDDVAADPDRLARFEREAKVLASLNHPNVAGIYGVEESEGRRYLALEHVEGETLAARLVRGPLPLAEAQEICLQVAAGVEAAHENGVIHRDLKPGNVMITPGDHVKVLDFGLAKGKVAEESGIVPPPLLADSPTLSSPTLSHSPTFHSPATLPGVILGTAAYLSPEQARGKAVDRRTDIWSFGCVLYECLTGKRAFEGETVSDTIAKILVQDLDWSKLPKSTTPRIRELLKRCLEKDPKRRLRDIGEARLALEAVRAGETGATAAGAAAPPPPTNPLARAREAMRSHGFLFAAGLILGALLGLNMWGQLGSGGHHGVRDVMRVSVPIPPELRALEAQLTPDGRAEILRASLRSTVGAGESRPLLYLRRLDKTEFEPIRGTEGATSFGLSPDGRWIWFRAPLSERSGQYRLLKAPADGSAPPTPLMSWDDAWFGGPVWLHSGELAIMRNHGKEFARLLGKGGSSSKPVAITGLEFVGDAQFAGLPLPGDRAAFAVIRSYDGGSYHEGLRIVDLKTGAMKPLLHDGGNGQFTPTGHLLFTRGDALYAAPFDARKLEIRGETVAVMDGLRMPTWGNASFSLSENGILQTESGGSRLLAIQKAPGEDEITRLDITLNFFEELKQRFAAAKK</sequence>
<evidence type="ECO:0000256" key="1">
    <source>
        <dbReference type="ARBA" id="ARBA00022679"/>
    </source>
</evidence>
<keyword evidence="2" id="KW-0547">Nucleotide-binding</keyword>
<protein>
    <submittedName>
        <fullName evidence="6">Serine/threonine protein kinase</fullName>
    </submittedName>
</protein>
<evidence type="ECO:0000313" key="7">
    <source>
        <dbReference type="Proteomes" id="UP000316852"/>
    </source>
</evidence>
<dbReference type="CDD" id="cd14014">
    <property type="entry name" value="STKc_PknB_like"/>
    <property type="match status" value="1"/>
</dbReference>
<dbReference type="Gene3D" id="1.10.510.10">
    <property type="entry name" value="Transferase(Phosphotransferase) domain 1"/>
    <property type="match status" value="1"/>
</dbReference>